<sequence length="303" mass="34419">MVLEIDEMVSQLGSRKCYEMLRLSRNKPMESSSLMLAEKKVAAAAGKDEYSFLRKEALIYFRKLELILQGCCAKLPTRNRFNESASALLPEKFNMADATGENLKCSFTLVGDNVAKAEITVRHAKLPSHFYRAVVQPDIQWKLQQVQDLGNFVLLALEMLRLGMLTIQKTIDEGVSVEKLLWVTKSIQDYLYAARDAFVYAPKKGAFAHVHEERLKKCFVPLPPADLTFNLYISSSKLNFNVIYSPAQPNEKDSVQVYECECHVPWFADLIYMVTSAIQLTQLFHDKVSILVVCKNGMRSSCR</sequence>
<dbReference type="AlphaFoldDB" id="A0A5S6QH54"/>
<evidence type="ECO:0008006" key="4">
    <source>
        <dbReference type="Google" id="ProtNLM"/>
    </source>
</evidence>
<dbReference type="PANTHER" id="PTHR13618">
    <property type="entry name" value="LEUCINE ZIPPER CONTAINING TRANSCRIPTION FACTOR LZF1"/>
    <property type="match status" value="1"/>
</dbReference>
<proteinExistence type="inferred from homology"/>
<name>A0A5S6QH54_TRIMR</name>
<accession>A0A5S6QH54</accession>
<reference evidence="3" key="1">
    <citation type="submission" date="2019-12" db="UniProtKB">
        <authorList>
            <consortium name="WormBaseParasite"/>
        </authorList>
    </citation>
    <scope>IDENTIFICATION</scope>
</reference>
<protein>
    <recommendedName>
        <fullName evidence="4">Protein rogdi homolog</fullName>
    </recommendedName>
</protein>
<organism evidence="2 3">
    <name type="scientific">Trichuris muris</name>
    <name type="common">Mouse whipworm</name>
    <dbReference type="NCBI Taxonomy" id="70415"/>
    <lineage>
        <taxon>Eukaryota</taxon>
        <taxon>Metazoa</taxon>
        <taxon>Ecdysozoa</taxon>
        <taxon>Nematoda</taxon>
        <taxon>Enoplea</taxon>
        <taxon>Dorylaimia</taxon>
        <taxon>Trichinellida</taxon>
        <taxon>Trichuridae</taxon>
        <taxon>Trichuris</taxon>
    </lineage>
</organism>
<dbReference type="GO" id="GO:0043291">
    <property type="term" value="C:RAVE complex"/>
    <property type="evidence" value="ECO:0007669"/>
    <property type="project" value="TreeGrafter"/>
</dbReference>
<dbReference type="STRING" id="70415.A0A5S6QH54"/>
<dbReference type="Pfam" id="PF10259">
    <property type="entry name" value="Rogdi_lz"/>
    <property type="match status" value="1"/>
</dbReference>
<comment type="similarity">
    <text evidence="1">Belongs to the rogdi family.</text>
</comment>
<dbReference type="Proteomes" id="UP000046395">
    <property type="component" value="Unassembled WGS sequence"/>
</dbReference>
<keyword evidence="2" id="KW-1185">Reference proteome</keyword>
<dbReference type="InterPro" id="IPR028241">
    <property type="entry name" value="RAVE2/Rogdi"/>
</dbReference>
<dbReference type="WBParaSite" id="TMUE_2000006177.1">
    <property type="protein sequence ID" value="TMUE_2000006177.1"/>
    <property type="gene ID" value="WBGene00285936"/>
</dbReference>
<evidence type="ECO:0000313" key="2">
    <source>
        <dbReference type="Proteomes" id="UP000046395"/>
    </source>
</evidence>
<dbReference type="PANTHER" id="PTHR13618:SF1">
    <property type="entry name" value="PROTEIN ROGDI HOMOLOG"/>
    <property type="match status" value="1"/>
</dbReference>
<evidence type="ECO:0000313" key="3">
    <source>
        <dbReference type="WBParaSite" id="TMUE_2000006177.1"/>
    </source>
</evidence>
<evidence type="ECO:0000256" key="1">
    <source>
        <dbReference type="ARBA" id="ARBA00005535"/>
    </source>
</evidence>